<dbReference type="OrthoDB" id="24683at2759"/>
<keyword evidence="4" id="KW-1185">Reference proteome</keyword>
<proteinExistence type="predicted"/>
<dbReference type="Pfam" id="PF25562">
    <property type="entry name" value="CNBH_CNNM2_C"/>
    <property type="match status" value="1"/>
</dbReference>
<feature type="region of interest" description="Disordered" evidence="2">
    <location>
        <begin position="392"/>
        <end position="427"/>
    </location>
</feature>
<dbReference type="PANTHER" id="PTHR47444:SF1">
    <property type="entry name" value="EXPRESSED PROTEIN"/>
    <property type="match status" value="1"/>
</dbReference>
<evidence type="ECO:0000313" key="3">
    <source>
        <dbReference type="EMBL" id="GHP04929.1"/>
    </source>
</evidence>
<feature type="region of interest" description="Disordered" evidence="2">
    <location>
        <begin position="130"/>
        <end position="162"/>
    </location>
</feature>
<evidence type="ECO:0000256" key="2">
    <source>
        <dbReference type="SAM" id="MobiDB-lite"/>
    </source>
</evidence>
<organism evidence="3 4">
    <name type="scientific">Pycnococcus provasolii</name>
    <dbReference type="NCBI Taxonomy" id="41880"/>
    <lineage>
        <taxon>Eukaryota</taxon>
        <taxon>Viridiplantae</taxon>
        <taxon>Chlorophyta</taxon>
        <taxon>Pseudoscourfieldiophyceae</taxon>
        <taxon>Pseudoscourfieldiales</taxon>
        <taxon>Pycnococcaceae</taxon>
        <taxon>Pycnococcus</taxon>
    </lineage>
</organism>
<name>A0A830HHZ9_9CHLO</name>
<dbReference type="InterPro" id="IPR036236">
    <property type="entry name" value="Znf_C2H2_sf"/>
</dbReference>
<reference evidence="3" key="1">
    <citation type="submission" date="2020-10" db="EMBL/GenBank/DDBJ databases">
        <title>Unveiling of a novel bifunctional photoreceptor, Dualchrome1, isolated from a cosmopolitan green alga.</title>
        <authorList>
            <person name="Suzuki S."/>
            <person name="Kawachi M."/>
        </authorList>
    </citation>
    <scope>NUCLEOTIDE SEQUENCE</scope>
    <source>
        <strain evidence="3">NIES 2893</strain>
    </source>
</reference>
<accession>A0A830HHZ9</accession>
<protein>
    <submittedName>
        <fullName evidence="3">Uncharacterized protein</fullName>
    </submittedName>
</protein>
<feature type="coiled-coil region" evidence="1">
    <location>
        <begin position="18"/>
        <end position="45"/>
    </location>
</feature>
<sequence>MAHLCSMTCVLTTVNVLEEVLQQEIVDETDNYEDMRNRAKRVNKDRRQGVQKFLELFEDKFREDVSLTSQEIAAICSYLPSNVKEFAELEKSKATLRRLVELAQVVDDEMDSEMAGDDEGNTTVDYVEVSVNDDNGGPHDVGEETEDDDDGSRMNNTPRPRRRILYKYGMPTTKFTLILQGRVELKVGGDGFEAEAGPWNVLAPRALDPYSDEDGKGYIPDFTAVVSSPYRLVQIDRVDFLAALGGSSKGAFSDRLGGRVLAHRQSRRLHTVSQSVTLMGNAGGRRKKTKTKGKKASRISKPALRGKFHTRHADLLYEDYQKLAASGGDAKAAGITDGATYAPLGNIGKGEVTDDMPGAGRFYCPVTGRFFADQQTLDRHYRTKEYKRALKRLQTEGPPHTQEDAEWAAGMGPVDNGTKKARSSMRT</sequence>
<keyword evidence="1" id="KW-0175">Coiled coil</keyword>
<dbReference type="EMBL" id="BNJQ01000009">
    <property type="protein sequence ID" value="GHP04929.1"/>
    <property type="molecule type" value="Genomic_DNA"/>
</dbReference>
<dbReference type="SUPFAM" id="SSF57667">
    <property type="entry name" value="beta-beta-alpha zinc fingers"/>
    <property type="match status" value="1"/>
</dbReference>
<dbReference type="Proteomes" id="UP000660262">
    <property type="component" value="Unassembled WGS sequence"/>
</dbReference>
<dbReference type="PANTHER" id="PTHR47444">
    <property type="entry name" value="EXPRESSED PROTEIN"/>
    <property type="match status" value="1"/>
</dbReference>
<comment type="caution">
    <text evidence="3">The sequence shown here is derived from an EMBL/GenBank/DDBJ whole genome shotgun (WGS) entry which is preliminary data.</text>
</comment>
<gene>
    <name evidence="3" type="ORF">PPROV_000368100</name>
</gene>
<dbReference type="AlphaFoldDB" id="A0A830HHZ9"/>
<evidence type="ECO:0000313" key="4">
    <source>
        <dbReference type="Proteomes" id="UP000660262"/>
    </source>
</evidence>
<evidence type="ECO:0000256" key="1">
    <source>
        <dbReference type="SAM" id="Coils"/>
    </source>
</evidence>
<dbReference type="Gene3D" id="3.30.160.60">
    <property type="entry name" value="Classic Zinc Finger"/>
    <property type="match status" value="1"/>
</dbReference>